<protein>
    <recommendedName>
        <fullName evidence="4">ElaB/YqjD/DUF883 family membrane-anchored ribosome-binding protein</fullName>
    </recommendedName>
</protein>
<gene>
    <name evidence="2" type="ORF">EZJ58_5032</name>
</gene>
<dbReference type="RefSeq" id="WP_132926386.1">
    <property type="nucleotide sequence ID" value="NZ_SJOI01000001.1"/>
</dbReference>
<evidence type="ECO:0000313" key="2">
    <source>
        <dbReference type="EMBL" id="TCL06742.1"/>
    </source>
</evidence>
<proteinExistence type="predicted"/>
<feature type="transmembrane region" description="Helical" evidence="1">
    <location>
        <begin position="74"/>
        <end position="94"/>
    </location>
</feature>
<dbReference type="OrthoDB" id="6462367at2"/>
<sequence length="96" mass="9990">MSDITKPNDEAFDDLANSAKNKAEGLAGAAQKKFGEAVDSPDQQAKGAARQATAKVSEVFNDAVTGARDQVREYPLVGLAAIGTIGLLLGFILGRK</sequence>
<evidence type="ECO:0008006" key="4">
    <source>
        <dbReference type="Google" id="ProtNLM"/>
    </source>
</evidence>
<dbReference type="SUPFAM" id="SSF69047">
    <property type="entry name" value="Hypothetical protein YjbJ"/>
    <property type="match status" value="1"/>
</dbReference>
<dbReference type="InterPro" id="IPR036629">
    <property type="entry name" value="YjbJ_sf"/>
</dbReference>
<dbReference type="EMBL" id="SJOI01000001">
    <property type="protein sequence ID" value="TCL06742.1"/>
    <property type="molecule type" value="Genomic_DNA"/>
</dbReference>
<organism evidence="2 3">
    <name type="scientific">Sodalis ligni</name>
    <dbReference type="NCBI Taxonomy" id="2697027"/>
    <lineage>
        <taxon>Bacteria</taxon>
        <taxon>Pseudomonadati</taxon>
        <taxon>Pseudomonadota</taxon>
        <taxon>Gammaproteobacteria</taxon>
        <taxon>Enterobacterales</taxon>
        <taxon>Bruguierivoracaceae</taxon>
        <taxon>Sodalis</taxon>
    </lineage>
</organism>
<accession>A0A4R1NGQ4</accession>
<dbReference type="Proteomes" id="UP000294555">
    <property type="component" value="Unassembled WGS sequence"/>
</dbReference>
<keyword evidence="1" id="KW-0812">Transmembrane</keyword>
<keyword evidence="1" id="KW-1133">Transmembrane helix</keyword>
<keyword evidence="1" id="KW-0472">Membrane</keyword>
<comment type="caution">
    <text evidence="2">The sequence shown here is derived from an EMBL/GenBank/DDBJ whole genome shotgun (WGS) entry which is preliminary data.</text>
</comment>
<evidence type="ECO:0000256" key="1">
    <source>
        <dbReference type="SAM" id="Phobius"/>
    </source>
</evidence>
<dbReference type="Gene3D" id="1.10.1470.10">
    <property type="entry name" value="YjbJ"/>
    <property type="match status" value="1"/>
</dbReference>
<name>A0A4R1NGQ4_9GAMM</name>
<dbReference type="AlphaFoldDB" id="A0A4R1NGQ4"/>
<evidence type="ECO:0000313" key="3">
    <source>
        <dbReference type="Proteomes" id="UP000294555"/>
    </source>
</evidence>
<reference evidence="2 3" key="1">
    <citation type="submission" date="2019-02" db="EMBL/GenBank/DDBJ databases">
        <title>Investigation of anaerobic lignin degradation for improved lignocellulosic biofuels.</title>
        <authorList>
            <person name="Deangelis K."/>
        </authorList>
    </citation>
    <scope>NUCLEOTIDE SEQUENCE [LARGE SCALE GENOMIC DNA]</scope>
    <source>
        <strain evidence="2 3">159R</strain>
    </source>
</reference>
<keyword evidence="3" id="KW-1185">Reference proteome</keyword>